<protein>
    <submittedName>
        <fullName evidence="3">MFS transporter</fullName>
    </submittedName>
</protein>
<proteinExistence type="inferred from homology"/>
<feature type="transmembrane region" description="Helical" evidence="2">
    <location>
        <begin position="151"/>
        <end position="174"/>
    </location>
</feature>
<dbReference type="Proteomes" id="UP001162802">
    <property type="component" value="Unassembled WGS sequence"/>
</dbReference>
<keyword evidence="4" id="KW-1185">Reference proteome</keyword>
<feature type="transmembrane region" description="Helical" evidence="2">
    <location>
        <begin position="109"/>
        <end position="130"/>
    </location>
</feature>
<evidence type="ECO:0000313" key="4">
    <source>
        <dbReference type="Proteomes" id="UP001162802"/>
    </source>
</evidence>
<dbReference type="PANTHER" id="PTHR11328">
    <property type="entry name" value="MAJOR FACILITATOR SUPERFAMILY DOMAIN-CONTAINING PROTEIN"/>
    <property type="match status" value="1"/>
</dbReference>
<feature type="transmembrane region" description="Helical" evidence="2">
    <location>
        <begin position="329"/>
        <end position="353"/>
    </location>
</feature>
<keyword evidence="2" id="KW-0472">Membrane</keyword>
<organism evidence="3 4">
    <name type="scientific">Novosphingobium mangrovi</name>
    <name type="common">ex Hu et al. 2023</name>
    <dbReference type="NCBI Taxonomy" id="2930094"/>
    <lineage>
        <taxon>Bacteria</taxon>
        <taxon>Pseudomonadati</taxon>
        <taxon>Pseudomonadota</taxon>
        <taxon>Alphaproteobacteria</taxon>
        <taxon>Sphingomonadales</taxon>
        <taxon>Sphingomonadaceae</taxon>
        <taxon>Novosphingobium</taxon>
    </lineage>
</organism>
<evidence type="ECO:0000256" key="2">
    <source>
        <dbReference type="SAM" id="Phobius"/>
    </source>
</evidence>
<reference evidence="3" key="1">
    <citation type="submission" date="2022-03" db="EMBL/GenBank/DDBJ databases">
        <title>Identification of a novel bacterium isolated from mangrove sediments.</title>
        <authorList>
            <person name="Pan X."/>
        </authorList>
    </citation>
    <scope>NUCLEOTIDE SEQUENCE</scope>
    <source>
        <strain evidence="3">B2637</strain>
    </source>
</reference>
<feature type="transmembrane region" description="Helical" evidence="2">
    <location>
        <begin position="373"/>
        <end position="400"/>
    </location>
</feature>
<accession>A0ABT0AEC7</accession>
<dbReference type="SUPFAM" id="SSF103473">
    <property type="entry name" value="MFS general substrate transporter"/>
    <property type="match status" value="1"/>
</dbReference>
<evidence type="ECO:0000256" key="1">
    <source>
        <dbReference type="ARBA" id="ARBA00009617"/>
    </source>
</evidence>
<feature type="transmembrane region" description="Helical" evidence="2">
    <location>
        <begin position="235"/>
        <end position="256"/>
    </location>
</feature>
<gene>
    <name evidence="3" type="ORF">MTR65_12565</name>
</gene>
<feature type="transmembrane region" description="Helical" evidence="2">
    <location>
        <begin position="12"/>
        <end position="33"/>
    </location>
</feature>
<dbReference type="Pfam" id="PF13347">
    <property type="entry name" value="MFS_2"/>
    <property type="match status" value="1"/>
</dbReference>
<dbReference type="PANTHER" id="PTHR11328:SF24">
    <property type="entry name" value="MAJOR FACILITATOR SUPERFAMILY (MFS) PROFILE DOMAIN-CONTAINING PROTEIN"/>
    <property type="match status" value="1"/>
</dbReference>
<name>A0ABT0AEC7_9SPHN</name>
<keyword evidence="2" id="KW-0812">Transmembrane</keyword>
<feature type="transmembrane region" description="Helical" evidence="2">
    <location>
        <begin position="412"/>
        <end position="436"/>
    </location>
</feature>
<feature type="transmembrane region" description="Helical" evidence="2">
    <location>
        <begin position="186"/>
        <end position="209"/>
    </location>
</feature>
<keyword evidence="2" id="KW-1133">Transmembrane helix</keyword>
<evidence type="ECO:0000313" key="3">
    <source>
        <dbReference type="EMBL" id="MCJ1961519.1"/>
    </source>
</evidence>
<dbReference type="EMBL" id="JALHAT010000022">
    <property type="protein sequence ID" value="MCJ1961519.1"/>
    <property type="molecule type" value="Genomic_DNA"/>
</dbReference>
<feature type="transmembrane region" description="Helical" evidence="2">
    <location>
        <begin position="86"/>
        <end position="103"/>
    </location>
</feature>
<sequence>MTQTRRAATQPSTVALITFALAAFGPGLLQMPMMAYVPQLYAKEFGIDLAALGGVLVTLRVFDAVTDQLMGYVSDRTRTRWGARKPWIVAGGLLCLIASFFLLRPSGPVGLVYLVAWKALYDFGFTMIDINQQSWGAELTSDYNARSKITGAKAIVTQLGSLGNYVLPIAVAWFGLTESSAYSIDMLAYFFVAAAAIFPITIGISFVFAPKGIALPAKRPELIGFLKSVRSNKPLWIYLASFSLCGMGMGILQIIFTFYDGYLKLGAWYPYLMTVFAITMAASMPLWIWAAGRFGKHKSYVVAVTISSLAMQGYWFVDVATMSLETILAISFVVIVFIGAGASAIVVISPAILADVADYGRLRTGEQRTGGYFAFYLLTNKVALAIGAGAAFLLLSLFGYDARAGATNDATAAFGMLFTVALLPAILKIGGALIIWRFPIDQRRHAVIQRRIAQLETRQLEAQMPLAPV</sequence>
<dbReference type="InterPro" id="IPR036259">
    <property type="entry name" value="MFS_trans_sf"/>
</dbReference>
<comment type="similarity">
    <text evidence="1">Belongs to the sodium:galactoside symporter (TC 2.A.2) family.</text>
</comment>
<feature type="transmembrane region" description="Helical" evidence="2">
    <location>
        <begin position="45"/>
        <end position="65"/>
    </location>
</feature>
<dbReference type="InterPro" id="IPR039672">
    <property type="entry name" value="MFS_2"/>
</dbReference>
<comment type="caution">
    <text evidence="3">The sequence shown here is derived from an EMBL/GenBank/DDBJ whole genome shotgun (WGS) entry which is preliminary data.</text>
</comment>
<dbReference type="RefSeq" id="WP_243800691.1">
    <property type="nucleotide sequence ID" value="NZ_JALHAT010000022.1"/>
</dbReference>
<feature type="transmembrane region" description="Helical" evidence="2">
    <location>
        <begin position="268"/>
        <end position="288"/>
    </location>
</feature>
<dbReference type="Gene3D" id="1.20.1250.20">
    <property type="entry name" value="MFS general substrate transporter like domains"/>
    <property type="match status" value="2"/>
</dbReference>
<feature type="transmembrane region" description="Helical" evidence="2">
    <location>
        <begin position="300"/>
        <end position="317"/>
    </location>
</feature>